<comment type="caution">
    <text evidence="1">The sequence shown here is derived from an EMBL/GenBank/DDBJ whole genome shotgun (WGS) entry which is preliminary data.</text>
</comment>
<proteinExistence type="predicted"/>
<evidence type="ECO:0000313" key="1">
    <source>
        <dbReference type="EMBL" id="MBC8536437.1"/>
    </source>
</evidence>
<accession>A0A926DEM2</accession>
<keyword evidence="2" id="KW-1185">Reference proteome</keyword>
<organism evidence="1 2">
    <name type="scientific">Feifania hominis</name>
    <dbReference type="NCBI Taxonomy" id="2763660"/>
    <lineage>
        <taxon>Bacteria</taxon>
        <taxon>Bacillati</taxon>
        <taxon>Bacillota</taxon>
        <taxon>Clostridia</taxon>
        <taxon>Eubacteriales</taxon>
        <taxon>Feifaniaceae</taxon>
        <taxon>Feifania</taxon>
    </lineage>
</organism>
<dbReference type="AlphaFoldDB" id="A0A926DEM2"/>
<reference evidence="1" key="1">
    <citation type="submission" date="2020-08" db="EMBL/GenBank/DDBJ databases">
        <title>Genome public.</title>
        <authorList>
            <person name="Liu C."/>
            <person name="Sun Q."/>
        </authorList>
    </citation>
    <scope>NUCLEOTIDE SEQUENCE</scope>
    <source>
        <strain evidence="1">BX7</strain>
    </source>
</reference>
<name>A0A926DEM2_9FIRM</name>
<evidence type="ECO:0000313" key="2">
    <source>
        <dbReference type="Proteomes" id="UP000620366"/>
    </source>
</evidence>
<evidence type="ECO:0008006" key="3">
    <source>
        <dbReference type="Google" id="ProtNLM"/>
    </source>
</evidence>
<protein>
    <recommendedName>
        <fullName evidence="3">HIRAN domain-containing protein</fullName>
    </recommendedName>
</protein>
<dbReference type="EMBL" id="JACRSP010000003">
    <property type="protein sequence ID" value="MBC8536437.1"/>
    <property type="molecule type" value="Genomic_DNA"/>
</dbReference>
<dbReference type="RefSeq" id="WP_249300282.1">
    <property type="nucleotide sequence ID" value="NZ_JACRSP010000003.1"/>
</dbReference>
<dbReference type="Proteomes" id="UP000620366">
    <property type="component" value="Unassembled WGS sequence"/>
</dbReference>
<sequence>MKEPENFIWIGETKEFDGDGYPSIKELIHKPIKEKEAVIQYLKNGKEIGYAPAIVRDVLNPEVHLPYLEFMHDGKYGWRSDLIYYVEKYDMELPQEFIDHALAQIQAKKEK</sequence>
<gene>
    <name evidence="1" type="ORF">H8695_07025</name>
</gene>